<keyword evidence="1" id="KW-1133">Transmembrane helix</keyword>
<accession>A0A8B6F0Z3</accession>
<evidence type="ECO:0000256" key="1">
    <source>
        <dbReference type="SAM" id="Phobius"/>
    </source>
</evidence>
<evidence type="ECO:0000256" key="2">
    <source>
        <dbReference type="SAM" id="SignalP"/>
    </source>
</evidence>
<reference evidence="3" key="1">
    <citation type="submission" date="2018-11" db="EMBL/GenBank/DDBJ databases">
        <authorList>
            <person name="Alioto T."/>
            <person name="Alioto T."/>
        </authorList>
    </citation>
    <scope>NUCLEOTIDE SEQUENCE</scope>
</reference>
<dbReference type="Proteomes" id="UP000596742">
    <property type="component" value="Unassembled WGS sequence"/>
</dbReference>
<feature type="transmembrane region" description="Helical" evidence="1">
    <location>
        <begin position="219"/>
        <end position="239"/>
    </location>
</feature>
<keyword evidence="1" id="KW-0472">Membrane</keyword>
<dbReference type="AlphaFoldDB" id="A0A8B6F0Z3"/>
<evidence type="ECO:0000313" key="4">
    <source>
        <dbReference type="Proteomes" id="UP000596742"/>
    </source>
</evidence>
<name>A0A8B6F0Z3_MYTGA</name>
<keyword evidence="1" id="KW-0812">Transmembrane</keyword>
<gene>
    <name evidence="3" type="ORF">MGAL_10B083688</name>
</gene>
<feature type="chain" id="PRO_5032329178" description="TNFR-Cys domain-containing protein" evidence="2">
    <location>
        <begin position="18"/>
        <end position="332"/>
    </location>
</feature>
<keyword evidence="2" id="KW-0732">Signal</keyword>
<sequence>MKKHMFLLLLAVYCSSAKTTKSPECFRSGRDGIRTFCCNNHELKNGRCVECTAGYMSSGYGKPCEPCRSNRYGPKCSYGCNCSPSQRCDPVMGCVVDEEIELDIFVELEDESSDDTINQNRTEKITTTAELEDESSDDTINQNRTENIITTADKLTDISTSDPVKNDGQNQTLSLEYTNSTGDINTTSFKTVSSSMEQNYVHLNMSKEKVHSELSIKYILAYTSAAVGCFILVVVLAYYKWRKVSENHTQIRAYRIVNIDPPEVHIRGEALYETIDVNKMNQNNNLVFYPENSTMDVVSETYEDTISLGDAECLNSYLEFVSELNEANASYC</sequence>
<organism evidence="3 4">
    <name type="scientific">Mytilus galloprovincialis</name>
    <name type="common">Mediterranean mussel</name>
    <dbReference type="NCBI Taxonomy" id="29158"/>
    <lineage>
        <taxon>Eukaryota</taxon>
        <taxon>Metazoa</taxon>
        <taxon>Spiralia</taxon>
        <taxon>Lophotrochozoa</taxon>
        <taxon>Mollusca</taxon>
        <taxon>Bivalvia</taxon>
        <taxon>Autobranchia</taxon>
        <taxon>Pteriomorphia</taxon>
        <taxon>Mytilida</taxon>
        <taxon>Mytiloidea</taxon>
        <taxon>Mytilidae</taxon>
        <taxon>Mytilinae</taxon>
        <taxon>Mytilus</taxon>
    </lineage>
</organism>
<dbReference type="EMBL" id="UYJE01005950">
    <property type="protein sequence ID" value="VDI41920.1"/>
    <property type="molecule type" value="Genomic_DNA"/>
</dbReference>
<proteinExistence type="predicted"/>
<comment type="caution">
    <text evidence="3">The sequence shown here is derived from an EMBL/GenBank/DDBJ whole genome shotgun (WGS) entry which is preliminary data.</text>
</comment>
<keyword evidence="4" id="KW-1185">Reference proteome</keyword>
<evidence type="ECO:0008006" key="5">
    <source>
        <dbReference type="Google" id="ProtNLM"/>
    </source>
</evidence>
<protein>
    <recommendedName>
        <fullName evidence="5">TNFR-Cys domain-containing protein</fullName>
    </recommendedName>
</protein>
<feature type="signal peptide" evidence="2">
    <location>
        <begin position="1"/>
        <end position="17"/>
    </location>
</feature>
<dbReference type="OrthoDB" id="6169169at2759"/>
<evidence type="ECO:0000313" key="3">
    <source>
        <dbReference type="EMBL" id="VDI41920.1"/>
    </source>
</evidence>